<dbReference type="EMBL" id="AUZY01009442">
    <property type="protein sequence ID" value="EQD41982.1"/>
    <property type="molecule type" value="Genomic_DNA"/>
</dbReference>
<feature type="domain" description="NAD(P)-binding" evidence="2">
    <location>
        <begin position="15"/>
        <end position="153"/>
    </location>
</feature>
<reference evidence="3" key="1">
    <citation type="submission" date="2013-08" db="EMBL/GenBank/DDBJ databases">
        <authorList>
            <person name="Mendez C."/>
            <person name="Richter M."/>
            <person name="Ferrer M."/>
            <person name="Sanchez J."/>
        </authorList>
    </citation>
    <scope>NUCLEOTIDE SEQUENCE</scope>
</reference>
<dbReference type="Pfam" id="PF13460">
    <property type="entry name" value="NAD_binding_10"/>
    <property type="match status" value="1"/>
</dbReference>
<evidence type="ECO:0000259" key="2">
    <source>
        <dbReference type="Pfam" id="PF13460"/>
    </source>
</evidence>
<dbReference type="InterPro" id="IPR051207">
    <property type="entry name" value="ComplexI_NDUFA9_subunit"/>
</dbReference>
<dbReference type="PANTHER" id="PTHR12126:SF11">
    <property type="entry name" value="NADH DEHYDROGENASE [UBIQUINONE] 1 ALPHA SUBCOMPLEX SUBUNIT 9, MITOCHONDRIAL"/>
    <property type="match status" value="1"/>
</dbReference>
<protein>
    <submittedName>
        <fullName evidence="3">NAD-dependent epimerase/dehydratase</fullName>
    </submittedName>
</protein>
<accession>T0ZCQ5</accession>
<proteinExistence type="predicted"/>
<sequence>MTGTGAPQRLLLLGGGGGLVGRAIVREFSPDWKIRSLHRHPVEAERAAGVEWVPTDLGGRVDWPERLEGVDLVINLAWYRYGSARRFRPLAEGLRRCLRACEARPQLRFLHISVPDAPPALETGLPYLAYKREVDRELRESSLDYTIVRPSMLFGPRDRLLTVMLRLMRRYGRFPLFGEGDYHLSPLAAADLAAILRREAAVPGSRNLIFGGPTRWRYRDLLDRMFAALGRPARYIRLSPRMSVAVARILQDMGSQLIYAYEVEWLLSDRLGPPPYSRTRPAPPVRRAVSGGRGPSAQRRGLLNPGGVDPGVRPGPIPGGLREGLPARAR</sequence>
<feature type="compositionally biased region" description="Low complexity" evidence="1">
    <location>
        <begin position="305"/>
        <end position="314"/>
    </location>
</feature>
<feature type="region of interest" description="Disordered" evidence="1">
    <location>
        <begin position="276"/>
        <end position="330"/>
    </location>
</feature>
<name>T0ZCQ5_9ZZZZ</name>
<dbReference type="GO" id="GO:0044877">
    <property type="term" value="F:protein-containing complex binding"/>
    <property type="evidence" value="ECO:0007669"/>
    <property type="project" value="TreeGrafter"/>
</dbReference>
<dbReference type="InterPro" id="IPR036291">
    <property type="entry name" value="NAD(P)-bd_dom_sf"/>
</dbReference>
<evidence type="ECO:0000313" key="3">
    <source>
        <dbReference type="EMBL" id="EQD41982.1"/>
    </source>
</evidence>
<dbReference type="SUPFAM" id="SSF51735">
    <property type="entry name" value="NAD(P)-binding Rossmann-fold domains"/>
    <property type="match status" value="1"/>
</dbReference>
<evidence type="ECO:0000256" key="1">
    <source>
        <dbReference type="SAM" id="MobiDB-lite"/>
    </source>
</evidence>
<organism evidence="3">
    <name type="scientific">mine drainage metagenome</name>
    <dbReference type="NCBI Taxonomy" id="410659"/>
    <lineage>
        <taxon>unclassified sequences</taxon>
        <taxon>metagenomes</taxon>
        <taxon>ecological metagenomes</taxon>
    </lineage>
</organism>
<comment type="caution">
    <text evidence="3">The sequence shown here is derived from an EMBL/GenBank/DDBJ whole genome shotgun (WGS) entry which is preliminary data.</text>
</comment>
<dbReference type="InterPro" id="IPR016040">
    <property type="entry name" value="NAD(P)-bd_dom"/>
</dbReference>
<gene>
    <name evidence="3" type="ORF">B1B_14270</name>
</gene>
<dbReference type="AlphaFoldDB" id="T0ZCQ5"/>
<reference evidence="3" key="2">
    <citation type="journal article" date="2014" name="ISME J.">
        <title>Microbial stratification in low pH oxic and suboxic macroscopic growths along an acid mine drainage.</title>
        <authorList>
            <person name="Mendez-Garcia C."/>
            <person name="Mesa V."/>
            <person name="Sprenger R.R."/>
            <person name="Richter M."/>
            <person name="Diez M.S."/>
            <person name="Solano J."/>
            <person name="Bargiela R."/>
            <person name="Golyshina O.V."/>
            <person name="Manteca A."/>
            <person name="Ramos J.L."/>
            <person name="Gallego J.R."/>
            <person name="Llorente I."/>
            <person name="Martins Dos Santos V.A."/>
            <person name="Jensen O.N."/>
            <person name="Pelaez A.I."/>
            <person name="Sanchez J."/>
            <person name="Ferrer M."/>
        </authorList>
    </citation>
    <scope>NUCLEOTIDE SEQUENCE</scope>
</reference>
<dbReference type="PANTHER" id="PTHR12126">
    <property type="entry name" value="NADH-UBIQUINONE OXIDOREDUCTASE 39 KDA SUBUNIT-RELATED"/>
    <property type="match status" value="1"/>
</dbReference>
<dbReference type="Gene3D" id="3.40.50.720">
    <property type="entry name" value="NAD(P)-binding Rossmann-like Domain"/>
    <property type="match status" value="1"/>
</dbReference>